<reference evidence="2 3" key="1">
    <citation type="submission" date="2015-09" db="EMBL/GenBank/DDBJ databases">
        <title>Trachymyrmex zeteki WGS genome.</title>
        <authorList>
            <person name="Nygaard S."/>
            <person name="Hu H."/>
            <person name="Boomsma J."/>
            <person name="Zhang G."/>
        </authorList>
    </citation>
    <scope>NUCLEOTIDE SEQUENCE [LARGE SCALE GENOMIC DNA]</scope>
    <source>
        <strain evidence="2">Tzet28-1</strain>
        <tissue evidence="2">Whole body</tissue>
    </source>
</reference>
<dbReference type="EMBL" id="KQ983011">
    <property type="protein sequence ID" value="KYQ48386.1"/>
    <property type="molecule type" value="Genomic_DNA"/>
</dbReference>
<feature type="region of interest" description="Disordered" evidence="1">
    <location>
        <begin position="146"/>
        <end position="292"/>
    </location>
</feature>
<organism evidence="2 3">
    <name type="scientific">Mycetomoellerius zeteki</name>
    <dbReference type="NCBI Taxonomy" id="64791"/>
    <lineage>
        <taxon>Eukaryota</taxon>
        <taxon>Metazoa</taxon>
        <taxon>Ecdysozoa</taxon>
        <taxon>Arthropoda</taxon>
        <taxon>Hexapoda</taxon>
        <taxon>Insecta</taxon>
        <taxon>Pterygota</taxon>
        <taxon>Neoptera</taxon>
        <taxon>Endopterygota</taxon>
        <taxon>Hymenoptera</taxon>
        <taxon>Apocrita</taxon>
        <taxon>Aculeata</taxon>
        <taxon>Formicoidea</taxon>
        <taxon>Formicidae</taxon>
        <taxon>Myrmicinae</taxon>
        <taxon>Mycetomoellerius</taxon>
    </lineage>
</organism>
<keyword evidence="3" id="KW-1185">Reference proteome</keyword>
<dbReference type="AlphaFoldDB" id="A0A151WKL7"/>
<feature type="non-terminal residue" evidence="2">
    <location>
        <position position="1"/>
    </location>
</feature>
<evidence type="ECO:0000256" key="1">
    <source>
        <dbReference type="SAM" id="MobiDB-lite"/>
    </source>
</evidence>
<evidence type="ECO:0000313" key="3">
    <source>
        <dbReference type="Proteomes" id="UP000075809"/>
    </source>
</evidence>
<feature type="compositionally biased region" description="Basic residues" evidence="1">
    <location>
        <begin position="227"/>
        <end position="237"/>
    </location>
</feature>
<feature type="compositionally biased region" description="Low complexity" evidence="1">
    <location>
        <begin position="161"/>
        <end position="209"/>
    </location>
</feature>
<name>A0A151WKL7_9HYME</name>
<evidence type="ECO:0000313" key="2">
    <source>
        <dbReference type="EMBL" id="KYQ48386.1"/>
    </source>
</evidence>
<dbReference type="Proteomes" id="UP000075809">
    <property type="component" value="Unassembled WGS sequence"/>
</dbReference>
<gene>
    <name evidence="2" type="ORF">ALC60_12573</name>
</gene>
<proteinExistence type="predicted"/>
<accession>A0A151WKL7</accession>
<feature type="compositionally biased region" description="Gly residues" evidence="1">
    <location>
        <begin position="238"/>
        <end position="266"/>
    </location>
</feature>
<sequence>TTPLHPQPDRQVERQHLTIWLYNPRRVRGRVPKLQCKRLITITIIVVEDNNDNKILVYVRGFKIHEVPEEDEGGTGCLRVGEDFTPCGVTGRVVPGLSGAAGSTWDVSRHPVSLVGQSGDPHVLGFLAEISATLTGLDSRLARLEGQPQEPVRGLSGAGRGVSVSSRAGSARGRAVSKGSSRAASLSAAARRAAREGAALESGSVPASRRPSRGPGSGRGRAEELRKRKKTGKKKGRGGTSVAGGGGPRGGAGPPGAGGSSSGPGGEDPSAPEAISGPSRGEDTAPWTEVLE</sequence>
<protein>
    <submittedName>
        <fullName evidence="2">Uncharacterized protein</fullName>
    </submittedName>
</protein>